<dbReference type="SUPFAM" id="SSF50969">
    <property type="entry name" value="YVTN repeat-like/Quinoprotein amine dehydrogenase"/>
    <property type="match status" value="1"/>
</dbReference>
<evidence type="ECO:0000256" key="2">
    <source>
        <dbReference type="PROSITE-ProRule" id="PRU00221"/>
    </source>
</evidence>
<keyword evidence="6" id="KW-1185">Reference proteome</keyword>
<organism evidence="5 6">
    <name type="scientific">Fusarium proliferatum (strain ET1)</name>
    <name type="common">Orchid endophyte fungus</name>
    <dbReference type="NCBI Taxonomy" id="1227346"/>
    <lineage>
        <taxon>Eukaryota</taxon>
        <taxon>Fungi</taxon>
        <taxon>Dikarya</taxon>
        <taxon>Ascomycota</taxon>
        <taxon>Pezizomycotina</taxon>
        <taxon>Sordariomycetes</taxon>
        <taxon>Hypocreomycetidae</taxon>
        <taxon>Hypocreales</taxon>
        <taxon>Nectriaceae</taxon>
        <taxon>Fusarium</taxon>
        <taxon>Fusarium fujikuroi species complex</taxon>
    </lineage>
</organism>
<dbReference type="InterPro" id="IPR011047">
    <property type="entry name" value="Quinoprotein_ADH-like_sf"/>
</dbReference>
<evidence type="ECO:0000256" key="3">
    <source>
        <dbReference type="SAM" id="MobiDB-lite"/>
    </source>
</evidence>
<dbReference type="InterPro" id="IPR010730">
    <property type="entry name" value="HET"/>
</dbReference>
<dbReference type="Gene3D" id="3.40.50.1580">
    <property type="entry name" value="Nucleoside phosphorylase domain"/>
    <property type="match status" value="1"/>
</dbReference>
<evidence type="ECO:0000256" key="1">
    <source>
        <dbReference type="ARBA" id="ARBA00022737"/>
    </source>
</evidence>
<comment type="caution">
    <text evidence="5">The sequence shown here is derived from an EMBL/GenBank/DDBJ whole genome shotgun (WGS) entry which is preliminary data.</text>
</comment>
<accession>A0A1L7V7P6</accession>
<dbReference type="InterPro" id="IPR011044">
    <property type="entry name" value="Quino_amine_DH_bsu"/>
</dbReference>
<dbReference type="Proteomes" id="UP000183971">
    <property type="component" value="Unassembled WGS sequence"/>
</dbReference>
<dbReference type="PROSITE" id="PS50837">
    <property type="entry name" value="NACHT"/>
    <property type="match status" value="1"/>
</dbReference>
<keyword evidence="2" id="KW-0853">WD repeat</keyword>
<dbReference type="GO" id="GO:0009116">
    <property type="term" value="P:nucleoside metabolic process"/>
    <property type="evidence" value="ECO:0007669"/>
    <property type="project" value="InterPro"/>
</dbReference>
<dbReference type="EMBL" id="FJOF01000002">
    <property type="protein sequence ID" value="CZR36174.1"/>
    <property type="molecule type" value="Genomic_DNA"/>
</dbReference>
<dbReference type="PANTHER" id="PTHR46082:SF11">
    <property type="entry name" value="AAA+ ATPASE DOMAIN-CONTAINING PROTEIN-RELATED"/>
    <property type="match status" value="1"/>
</dbReference>
<dbReference type="Pfam" id="PF24883">
    <property type="entry name" value="NPHP3_N"/>
    <property type="match status" value="1"/>
</dbReference>
<dbReference type="InterPro" id="IPR015943">
    <property type="entry name" value="WD40/YVTN_repeat-like_dom_sf"/>
</dbReference>
<dbReference type="PANTHER" id="PTHR46082">
    <property type="entry name" value="ATP/GTP-BINDING PROTEIN-RELATED"/>
    <property type="match status" value="1"/>
</dbReference>
<proteinExistence type="predicted"/>
<dbReference type="SUPFAM" id="SSF53167">
    <property type="entry name" value="Purine and uridine phosphorylases"/>
    <property type="match status" value="1"/>
</dbReference>
<sequence length="1945" mass="218978">MPDMAPQLGSPELYTIAWIAALPIERAAATALLDVDEIHDEPEGFIQHEIDNNSYSWGRIGEHNIVIASLQAGVYGTISAATAASDLICSLPHIRFGLLVGIGGGIAKPDEDQDIRLGDVVVSQPTGTTGGVVQYDFGKAKADGIWEQKGSLSKPPPVLLHALASLQARHEMMPSKIPDLLETMWSANNRFMTKGKRNYTHPGAANDQLYKSEYSHVGGATCSKCDSAWEVEREERDSTDPEIHYGIIASGESLIKDAATRDKLSERQQFLCVEMEAAGLMDKFPCLVIRGICDYADSHKNDRWQRYAAATAAAFAVELLQYVPTKQVQATQKVIEVVKSIEDKIKDLSISVQNIDSNIVLDRLPDVEGARFDSHAEEHNSMCLANTRVDLLKELSNWVEDDASKPILWLNGMAGTGKSTIARTIAKSRAETGDLGASFFFKRGEADRESLVKFMPSMARQLARVVPGYAQIVKKTLDSDPGIVSKAVSKQFAELIEAPLKELAKTPLAFVIDALDECQKEGEIKSLIRILSSATSIRKYLRVLITSRPDLPIRMGFAKANGTYQALVLHDMPVNTIKHDIMAFFLNEFERIRVEFNEVVPPEIGLPRCWPGDNDINKLTEMAVPLFIFAATVCRFVSNYKVDSPSEQLHRYFQLSNNNYGSHLGQTYGPILRSIVSGVSEEERRQIVEQTCHIVGSIVILADPLSIMAISKLLDLPVRIVFSRLNALHSILNVPLGLQEPVRLLHISLRDYLTDPNQSQTNDFWVDEQRIHLSLFKSCLRIMDNSLREDICGLVWPGTQRTEIPSEQVASSIPGELQYACRHWAYHFQKIEFPLLSLDKIFSFFQKHLFHWLEALSLIGRFKESIQVIKILQTVIKNEQNKLHDNLLREIQSFLQMNSTIIDQHPLQLYSSLIFSIPSGSQLDQTCPIRLPPWLLHAPEPSKTSDQARYILEGQQVYSNIGFSFSSDNSLLGTLNGDENIRIWRLETGECIRTLNSNRVLYLTSFELSHDGMWLAATSQSFPDVGRFDWETESVHDDKISDTNSQEGDNDIMSDAENSNNRSQGEEANTSSGEEDANTNSQVPEAYTGSDGSMPRAGDESHRLFLKVWHVDTGELMGSLAVEDHRQHFKFSPDSRLLVSITDTGCAIVLDLDTAESANENWLAGSEQIIRPALLCNYHNHGIGRYSPAYFMEFSPDSSLLTIISTCAGEYAVWETKTFQCIRCQSMNQFFRTSFCPHSWHGRSVSVAMTNNASIMMAGTFPTEGDGPFCLRTVVEIRWINSAEVISTFDCPEPIESTQFSLDQTTLATISESGSIRTWRVETGECLTLFESGQPWRSLFLSPDFTLLTWGGPTRAISVWANGAGATDQSSKKVSDPIMSVVLSLDRTLAASYSVYGIVRVWNMDTHGCIHEFNDRDQIQISHDISLQLFQFTKDGKYLLPGKGIYSFDGRFRVWDLTTGECVISLQTKIYGPFGYQGSAVSVSPKERWIFSVRHRNVTFIALDTFSMTRELTFTGPVYDVVISPNSQLLLVLCEASDREDSANRDPHQRQEFLLSKFSIDSGDQLASIKLLTNNPGILAVSSDAKFVVLRTLEESSAILRALAILTDTGESLYHFELRSDVYHTSLAKKDSVLVTYDREYFTLRDSSTGLLLRRLGIDTNFWPMRFDFDATTKEIHTNLGTLALRKAFKNETCRIRFDENLTGYGISYDGSWLLWKHHKIFWLWPEIRPIGGFRDYPRYIEVSGSTVIIGTTTGRVLFFKHENNWGECDFTEEIVIDGQLMMVTENCHYALMQVRDRYLSLPRKPVFIWLDSICINQGDNDEKSYQIAMMGDIFPKASKALACVGPHQNNSQIIRNSLNSIKTLSPNLYYRAERGFSGPGTEDDYFLHQDFEKFEELFLLQSQLSAREFYTQFRQAFSTFANRRYWKVFGSSRKSWHQTETMVS</sequence>
<dbReference type="SUPFAM" id="SSF52540">
    <property type="entry name" value="P-loop containing nucleoside triphosphate hydrolases"/>
    <property type="match status" value="1"/>
</dbReference>
<gene>
    <name evidence="5" type="ORF">FPRO_03566</name>
</gene>
<evidence type="ECO:0000313" key="6">
    <source>
        <dbReference type="Proteomes" id="UP000183971"/>
    </source>
</evidence>
<dbReference type="InterPro" id="IPR001680">
    <property type="entry name" value="WD40_rpt"/>
</dbReference>
<feature type="repeat" description="WD" evidence="2">
    <location>
        <begin position="963"/>
        <end position="994"/>
    </location>
</feature>
<dbReference type="GeneID" id="42048451"/>
<dbReference type="VEuPathDB" id="FungiDB:FPRO_03566"/>
<dbReference type="GO" id="GO:0003824">
    <property type="term" value="F:catalytic activity"/>
    <property type="evidence" value="ECO:0007669"/>
    <property type="project" value="InterPro"/>
</dbReference>
<dbReference type="SMART" id="SM00320">
    <property type="entry name" value="WD40"/>
    <property type="match status" value="5"/>
</dbReference>
<evidence type="ECO:0000259" key="4">
    <source>
        <dbReference type="PROSITE" id="PS50837"/>
    </source>
</evidence>
<dbReference type="SUPFAM" id="SSF50998">
    <property type="entry name" value="Quinoprotein alcohol dehydrogenase-like"/>
    <property type="match status" value="1"/>
</dbReference>
<dbReference type="Gene3D" id="2.130.10.10">
    <property type="entry name" value="YVTN repeat-like/Quinoprotein amine dehydrogenase"/>
    <property type="match status" value="3"/>
</dbReference>
<dbReference type="InterPro" id="IPR056884">
    <property type="entry name" value="NPHP3-like_N"/>
</dbReference>
<dbReference type="InterPro" id="IPR035994">
    <property type="entry name" value="Nucleoside_phosphorylase_sf"/>
</dbReference>
<dbReference type="Pfam" id="PF06985">
    <property type="entry name" value="HET"/>
    <property type="match status" value="1"/>
</dbReference>
<reference evidence="6" key="1">
    <citation type="journal article" date="2016" name="Genome Biol. Evol.">
        <title>Comparative 'omics' of the Fusarium fujikuroi species complex highlights differences in genetic potential and metabolite synthesis.</title>
        <authorList>
            <person name="Niehaus E.-M."/>
            <person name="Muensterkoetter M."/>
            <person name="Proctor R.H."/>
            <person name="Brown D.W."/>
            <person name="Sharon A."/>
            <person name="Idan Y."/>
            <person name="Oren-Young L."/>
            <person name="Sieber C.M."/>
            <person name="Novak O."/>
            <person name="Pencik A."/>
            <person name="Tarkowska D."/>
            <person name="Hromadova K."/>
            <person name="Freeman S."/>
            <person name="Maymon M."/>
            <person name="Elazar M."/>
            <person name="Youssef S.A."/>
            <person name="El-Shabrawy E.S.M."/>
            <person name="Shalaby A.B.A."/>
            <person name="Houterman P."/>
            <person name="Brock N.L."/>
            <person name="Burkhardt I."/>
            <person name="Tsavkelova E.A."/>
            <person name="Dickschat J.S."/>
            <person name="Galuszka P."/>
            <person name="Gueldener U."/>
            <person name="Tudzynski B."/>
        </authorList>
    </citation>
    <scope>NUCLEOTIDE SEQUENCE [LARGE SCALE GENOMIC DNA]</scope>
    <source>
        <strain evidence="6">ET1</strain>
    </source>
</reference>
<dbReference type="Gene3D" id="3.40.50.300">
    <property type="entry name" value="P-loop containing nucleotide triphosphate hydrolases"/>
    <property type="match status" value="1"/>
</dbReference>
<keyword evidence="1" id="KW-0677">Repeat</keyword>
<dbReference type="InterPro" id="IPR053137">
    <property type="entry name" value="NLR-like"/>
</dbReference>
<feature type="domain" description="NACHT" evidence="4">
    <location>
        <begin position="406"/>
        <end position="550"/>
    </location>
</feature>
<evidence type="ECO:0000313" key="5">
    <source>
        <dbReference type="EMBL" id="CZR36174.1"/>
    </source>
</evidence>
<feature type="compositionally biased region" description="Polar residues" evidence="3">
    <location>
        <begin position="1056"/>
        <end position="1083"/>
    </location>
</feature>
<dbReference type="RefSeq" id="XP_031076767.1">
    <property type="nucleotide sequence ID" value="XM_031226208.1"/>
</dbReference>
<dbReference type="InterPro" id="IPR027417">
    <property type="entry name" value="P-loop_NTPase"/>
</dbReference>
<dbReference type="InterPro" id="IPR007111">
    <property type="entry name" value="NACHT_NTPase"/>
</dbReference>
<dbReference type="PROSITE" id="PS50082">
    <property type="entry name" value="WD_REPEATS_2"/>
    <property type="match status" value="1"/>
</dbReference>
<feature type="region of interest" description="Disordered" evidence="3">
    <location>
        <begin position="1036"/>
        <end position="1098"/>
    </location>
</feature>
<name>A0A1L7V7P6_FUSPR</name>
<dbReference type="SUPFAM" id="SSF82171">
    <property type="entry name" value="DPP6 N-terminal domain-like"/>
    <property type="match status" value="1"/>
</dbReference>
<protein>
    <recommendedName>
        <fullName evidence="4">NACHT domain-containing protein</fullName>
    </recommendedName>
</protein>